<dbReference type="GO" id="GO:0035025">
    <property type="term" value="P:positive regulation of Rho protein signal transduction"/>
    <property type="evidence" value="ECO:0007669"/>
    <property type="project" value="TreeGrafter"/>
</dbReference>
<dbReference type="PROSITE" id="PS50222">
    <property type="entry name" value="EF_HAND_2"/>
    <property type="match status" value="2"/>
</dbReference>
<dbReference type="SMART" id="SM00027">
    <property type="entry name" value="EH"/>
    <property type="match status" value="2"/>
</dbReference>
<feature type="region of interest" description="Disordered" evidence="8">
    <location>
        <begin position="132"/>
        <end position="172"/>
    </location>
</feature>
<evidence type="ECO:0000259" key="10">
    <source>
        <dbReference type="PROSITE" id="PS50004"/>
    </source>
</evidence>
<dbReference type="Pfam" id="PF00621">
    <property type="entry name" value="RhoGEF"/>
    <property type="match status" value="2"/>
</dbReference>
<feature type="domain" description="SH3" evidence="9">
    <location>
        <begin position="813"/>
        <end position="874"/>
    </location>
</feature>
<dbReference type="Gene3D" id="1.20.900.10">
    <property type="entry name" value="Dbl homology (DH) domain"/>
    <property type="match status" value="2"/>
</dbReference>
<dbReference type="PROSITE" id="PS50004">
    <property type="entry name" value="C2"/>
    <property type="match status" value="1"/>
</dbReference>
<sequence length="1983" mass="221515">MMDPYIITPAERARFEQQFNALKPINGIVTGEQAKGLLLQSQLPPAILGVIWALADTDADGKMNINEFSIACKLINLKLRGFDLPKALPPALKSLVEHPPPPVQSKPPIPPLPNSGLLMMANEPTPIQPAALAKTISPPSGRPSPVTSPPLVGGPPPKPPQPLLPPQSASQIQSLISTQPQLPLMQPKPPQTIIPSQLPLQTAPLIPGIPGVPSQPGMTPMPIPSQPGMTPMPPAGSTGLTSVMQSGIPPVASITPVQVPPVGMAPMAPAANQVGISAMPTSLANQSSIPVMTSAIQPGFAHLAGQPSLMTSQTGISSTVVPPTTLSGLTTTQSSPPTQPTPPTPPIAVATSQSSLERVLSLDSPLGSSSPLVEWAVPQASKLKYTQLFNTTDKARSGYLTGPQARTILLASKLPQPVLAQIWALADTDADGRLSCEEFVLALHLCDLARAGETLPSSLPPNLVPPTLRRVRNNSLTSSEQGDLSATGINQVTFEDKRKENFEKGQAELDRRRKALLEIQRKEQEERERKEREEREKQEKIRLEQEKKRQEEFERQLEKQREIEKAKEEERRRAQEQREAARKEMERQRQLEWEKQRLQELQTQRQKQQELVLSLKAKSQALTIELSQKEDKVKELSKQISETRCGVTSVKSVIDGMRVSRDQNLAEYNSLKAVIKQRNAQTLALSQQKAKLEAAGKLGKEEKEKEQAAFDDKALIIKNLKDKLKDMEEQAKQKEIDVENNSSQLEKLKDELSALLKNCEELYSAYDEKRNNYMKIKGINKSSVINNDDAWGTSAWDNTPSSAAWPDETQETPGYSRYRALYEFVARNSDELSFQPGDIILVPINQNAEPGWMSGELRGQTGWFPETYVEPLSGFNGSSDIIPTSITPKTPLEGIVEVAESDTGSVIEEGPSLPTGLNPILGLGKAVDLMARAAYTFSATQGSQLSFLKGDLISVSEIQDQWCYGQVNLAEGWFPKSYVVFEETAPAVSAVSPTVQETPSTGDYYISLYPYQSDEVGDLTFDQGEVILVTGKDGDWWTGQIGDRSGIFPSNYVQTYDASSQNTQFNSQPVEEPKKEPVIVEEPVIEKKVSPVTAEPPPPIQNVNEGNKVVTPDFSILSSQVESGSGGEESETKGGKSRKPLIATVIVPYQATSKEQLSLQRGQLIMIRKKTTTGWWEGELQAKGKKRQVGWFPASYVKLLGASGKTSQPQSRKSSESGLTDTLLERVVALYQYTAQNEDELSFEKGDIVTVLAKDEPSWWKGELNGAVGLFPSNYVAPQCENGPSKRNFVPKEDKRQQHIKELIITEQAYIDDMSIVYDVFERPLIESRLLTNEQLRTIFINWHDILECNYSFLRALRVRRDMSKGGIIRTIGDILCENLPRMRVYVRFCGCQLRAAAMLQTLSETNKDFNALAKRCQSDPKTKGLPLSSFLIKPMQRITKYPLLISKILEYTPKEHSDRQNLEEALQKAEDLCSQVNEGVREKENSERLEWLQSHVLSDRLSEPLIFNSLTNAVGPRKFLHFSALTKTKSGKELMGFLMNDFLLLAQPNRPLGGQFSFERHQNVLFRIYKQPLLLSDLNIVGSIGEPNGVEFRLEYNKTIFNLSATSHNEKNLWLKKLTLAQNELKEHERDKLRRQQSIHREVFCEVSMGSQESRTPAVPTPNGSDPKWNTSMQFLVKDLQEDVLCLTVKDKGNFSPDEFLGRTELCVSDILSAIRSQGHGPITKVLKLHEVRSGEVTLKLDVHLFNIYKKEPKASKDNERQQHLEELISTEERYVYDLRVVDDLPQMQIYVEFCAHQRRAVALLHTLGEANKHFRALLDKCQSDPRTKGLPLSSFLIKPMQRITKYPLLISKVILEYTSKEHPDKLPLEESLKKAEDLCKQINELVREKENAEQLDWLQNHVLSDELSEPLNFNSLTHDLGPRKLLHFGSLMRKKSGKELMGFLMNDLLLLVQPTRPLGGSFSFEKHHYISFRIYKHVSFT</sequence>
<feature type="compositionally biased region" description="Basic and acidic residues" evidence="8">
    <location>
        <begin position="494"/>
        <end position="507"/>
    </location>
</feature>
<evidence type="ECO:0000259" key="9">
    <source>
        <dbReference type="PROSITE" id="PS50002"/>
    </source>
</evidence>
<dbReference type="PROSITE" id="PS50002">
    <property type="entry name" value="SH3"/>
    <property type="match status" value="5"/>
</dbReference>
<keyword evidence="2 6" id="KW-0728">SH3 domain</keyword>
<dbReference type="PANTHER" id="PTHR46006">
    <property type="entry name" value="RHO GUANINE NUCLEOTIDE EXCHANGE FACTOR AT 64C, ISOFORM A"/>
    <property type="match status" value="1"/>
</dbReference>
<dbReference type="EMBL" id="OV725082">
    <property type="protein sequence ID" value="CAH1405867.1"/>
    <property type="molecule type" value="Genomic_DNA"/>
</dbReference>
<evidence type="ECO:0000256" key="8">
    <source>
        <dbReference type="SAM" id="MobiDB-lite"/>
    </source>
</evidence>
<keyword evidence="4" id="KW-0254">Endocytosis</keyword>
<evidence type="ECO:0000259" key="11">
    <source>
        <dbReference type="PROSITE" id="PS50010"/>
    </source>
</evidence>
<dbReference type="SUPFAM" id="SSF47473">
    <property type="entry name" value="EF-hand"/>
    <property type="match status" value="2"/>
</dbReference>
<dbReference type="PRINTS" id="PR00499">
    <property type="entry name" value="P67PHOX"/>
</dbReference>
<dbReference type="SUPFAM" id="SSF49562">
    <property type="entry name" value="C2 domain (Calcium/lipid-binding domain, CaLB)"/>
    <property type="match status" value="1"/>
</dbReference>
<keyword evidence="5" id="KW-0106">Calcium</keyword>
<evidence type="ECO:0000256" key="4">
    <source>
        <dbReference type="ARBA" id="ARBA00022583"/>
    </source>
</evidence>
<comment type="subcellular location">
    <subcellularLocation>
        <location evidence="1">Cytoplasm</location>
    </subcellularLocation>
</comment>
<feature type="domain" description="SH3" evidence="9">
    <location>
        <begin position="1000"/>
        <end position="1058"/>
    </location>
</feature>
<dbReference type="Proteomes" id="UP001152798">
    <property type="component" value="Chromosome 6"/>
</dbReference>
<evidence type="ECO:0000256" key="6">
    <source>
        <dbReference type="PROSITE-ProRule" id="PRU00192"/>
    </source>
</evidence>
<name>A0A9P0MXB3_NEZVI</name>
<feature type="domain" description="EH" evidence="12">
    <location>
        <begin position="381"/>
        <end position="470"/>
    </location>
</feature>
<keyword evidence="7" id="KW-0175">Coiled coil</keyword>
<evidence type="ECO:0000256" key="3">
    <source>
        <dbReference type="ARBA" id="ARBA00022490"/>
    </source>
</evidence>
<reference evidence="14" key="1">
    <citation type="submission" date="2022-01" db="EMBL/GenBank/DDBJ databases">
        <authorList>
            <person name="King R."/>
        </authorList>
    </citation>
    <scope>NUCLEOTIDE SEQUENCE</scope>
</reference>
<evidence type="ECO:0000313" key="14">
    <source>
        <dbReference type="EMBL" id="CAH1405867.1"/>
    </source>
</evidence>
<dbReference type="InterPro" id="IPR000008">
    <property type="entry name" value="C2_dom"/>
</dbReference>
<feature type="compositionally biased region" description="Low complexity" evidence="8">
    <location>
        <begin position="322"/>
        <end position="336"/>
    </location>
</feature>
<feature type="domain" description="EF-hand" evidence="13">
    <location>
        <begin position="414"/>
        <end position="449"/>
    </location>
</feature>
<dbReference type="InterPro" id="IPR011993">
    <property type="entry name" value="PH-like_dom_sf"/>
</dbReference>
<protein>
    <recommendedName>
        <fullName evidence="16">Intersectin-1</fullName>
    </recommendedName>
</protein>
<proteinExistence type="predicted"/>
<dbReference type="Pfam" id="PF00018">
    <property type="entry name" value="SH3_1"/>
    <property type="match status" value="2"/>
</dbReference>
<keyword evidence="3" id="KW-0963">Cytoplasm</keyword>
<dbReference type="Pfam" id="PF14604">
    <property type="entry name" value="SH3_9"/>
    <property type="match status" value="3"/>
</dbReference>
<dbReference type="SUPFAM" id="SSF48065">
    <property type="entry name" value="DBL homology domain (DH-domain)"/>
    <property type="match status" value="2"/>
</dbReference>
<accession>A0A9P0MXB3</accession>
<dbReference type="SMART" id="SM00054">
    <property type="entry name" value="EFh"/>
    <property type="match status" value="2"/>
</dbReference>
<feature type="domain" description="C2" evidence="10">
    <location>
        <begin position="1587"/>
        <end position="1724"/>
    </location>
</feature>
<dbReference type="PROSITE" id="PS50010">
    <property type="entry name" value="DH_2"/>
    <property type="match status" value="2"/>
</dbReference>
<feature type="coiled-coil region" evidence="7">
    <location>
        <begin position="507"/>
        <end position="639"/>
    </location>
</feature>
<dbReference type="Gene3D" id="2.30.29.30">
    <property type="entry name" value="Pleckstrin-homology domain (PH domain)/Phosphotyrosine-binding domain (PTB)"/>
    <property type="match status" value="2"/>
</dbReference>
<feature type="domain" description="DH" evidence="11">
    <location>
        <begin position="1724"/>
        <end position="1887"/>
    </location>
</feature>
<feature type="compositionally biased region" description="Pro residues" evidence="8">
    <location>
        <begin position="140"/>
        <end position="165"/>
    </location>
</feature>
<dbReference type="InterPro" id="IPR035892">
    <property type="entry name" value="C2_domain_sf"/>
</dbReference>
<evidence type="ECO:0000313" key="15">
    <source>
        <dbReference type="Proteomes" id="UP001152798"/>
    </source>
</evidence>
<evidence type="ECO:0000256" key="5">
    <source>
        <dbReference type="ARBA" id="ARBA00022837"/>
    </source>
</evidence>
<dbReference type="CDD" id="cd00160">
    <property type="entry name" value="RhoGEF"/>
    <property type="match status" value="2"/>
</dbReference>
<feature type="domain" description="SH3" evidence="9">
    <location>
        <begin position="1222"/>
        <end position="1281"/>
    </location>
</feature>
<evidence type="ECO:0000259" key="12">
    <source>
        <dbReference type="PROSITE" id="PS50031"/>
    </source>
</evidence>
<dbReference type="SMART" id="SM00325">
    <property type="entry name" value="RhoGEF"/>
    <property type="match status" value="2"/>
</dbReference>
<dbReference type="Gene3D" id="1.10.238.10">
    <property type="entry name" value="EF-hand"/>
    <property type="match status" value="2"/>
</dbReference>
<gene>
    <name evidence="14" type="ORF">NEZAVI_LOCUS13944</name>
</gene>
<feature type="coiled-coil region" evidence="7">
    <location>
        <begin position="710"/>
        <end position="772"/>
    </location>
</feature>
<dbReference type="SUPFAM" id="SSF50044">
    <property type="entry name" value="SH3-domain"/>
    <property type="match status" value="5"/>
</dbReference>
<dbReference type="FunFam" id="2.30.30.40:FF:000072">
    <property type="entry name" value="Unconventional Myosin IB"/>
    <property type="match status" value="1"/>
</dbReference>
<dbReference type="Gene3D" id="2.60.40.150">
    <property type="entry name" value="C2 domain"/>
    <property type="match status" value="1"/>
</dbReference>
<dbReference type="InterPro" id="IPR000261">
    <property type="entry name" value="EH_dom"/>
</dbReference>
<dbReference type="CDD" id="cd11838">
    <property type="entry name" value="SH3_Intersectin_3"/>
    <property type="match status" value="1"/>
</dbReference>
<organism evidence="14 15">
    <name type="scientific">Nezara viridula</name>
    <name type="common">Southern green stink bug</name>
    <name type="synonym">Cimex viridulus</name>
    <dbReference type="NCBI Taxonomy" id="85310"/>
    <lineage>
        <taxon>Eukaryota</taxon>
        <taxon>Metazoa</taxon>
        <taxon>Ecdysozoa</taxon>
        <taxon>Arthropoda</taxon>
        <taxon>Hexapoda</taxon>
        <taxon>Insecta</taxon>
        <taxon>Pterygota</taxon>
        <taxon>Neoptera</taxon>
        <taxon>Paraneoptera</taxon>
        <taxon>Hemiptera</taxon>
        <taxon>Heteroptera</taxon>
        <taxon>Panheteroptera</taxon>
        <taxon>Pentatomomorpha</taxon>
        <taxon>Pentatomoidea</taxon>
        <taxon>Pentatomidae</taxon>
        <taxon>Pentatominae</taxon>
        <taxon>Nezara</taxon>
    </lineage>
</organism>
<feature type="compositionally biased region" description="Pro residues" evidence="8">
    <location>
        <begin position="337"/>
        <end position="346"/>
    </location>
</feature>
<dbReference type="InterPro" id="IPR002048">
    <property type="entry name" value="EF_hand_dom"/>
</dbReference>
<feature type="domain" description="EF-hand" evidence="13">
    <location>
        <begin position="43"/>
        <end position="78"/>
    </location>
</feature>
<feature type="domain" description="SH3" evidence="9">
    <location>
        <begin position="926"/>
        <end position="984"/>
    </location>
</feature>
<evidence type="ECO:0000256" key="7">
    <source>
        <dbReference type="SAM" id="Coils"/>
    </source>
</evidence>
<dbReference type="CDD" id="cd00052">
    <property type="entry name" value="EH"/>
    <property type="match status" value="2"/>
</dbReference>
<dbReference type="GO" id="GO:0005737">
    <property type="term" value="C:cytoplasm"/>
    <property type="evidence" value="ECO:0007669"/>
    <property type="project" value="UniProtKB-SubCell"/>
</dbReference>
<feature type="domain" description="DH" evidence="11">
    <location>
        <begin position="1295"/>
        <end position="1480"/>
    </location>
</feature>
<dbReference type="Pfam" id="PF16652">
    <property type="entry name" value="PH_13"/>
    <property type="match status" value="2"/>
</dbReference>
<dbReference type="InterPro" id="IPR051480">
    <property type="entry name" value="Endocytic_GEF_Adapter"/>
</dbReference>
<dbReference type="SMART" id="SM00326">
    <property type="entry name" value="SH3"/>
    <property type="match status" value="5"/>
</dbReference>
<feature type="coiled-coil region" evidence="7">
    <location>
        <begin position="1870"/>
        <end position="1897"/>
    </location>
</feature>
<feature type="compositionally biased region" description="Polar residues" evidence="8">
    <location>
        <begin position="476"/>
        <end position="493"/>
    </location>
</feature>
<evidence type="ECO:0000256" key="2">
    <source>
        <dbReference type="ARBA" id="ARBA00022443"/>
    </source>
</evidence>
<dbReference type="InterPro" id="IPR011992">
    <property type="entry name" value="EF-hand-dom_pair"/>
</dbReference>
<feature type="domain" description="SH3" evidence="9">
    <location>
        <begin position="1138"/>
        <end position="1202"/>
    </location>
</feature>
<dbReference type="SMART" id="SM00239">
    <property type="entry name" value="C2"/>
    <property type="match status" value="1"/>
</dbReference>
<dbReference type="Pfam" id="PF00168">
    <property type="entry name" value="C2"/>
    <property type="match status" value="1"/>
</dbReference>
<dbReference type="PANTHER" id="PTHR46006:SF6">
    <property type="entry name" value="INTERSECTIN-2 ISOFORM X1"/>
    <property type="match status" value="1"/>
</dbReference>
<dbReference type="PROSITE" id="PS50031">
    <property type="entry name" value="EH"/>
    <property type="match status" value="2"/>
</dbReference>
<keyword evidence="15" id="KW-1185">Reference proteome</keyword>
<dbReference type="GO" id="GO:0005085">
    <property type="term" value="F:guanyl-nucleotide exchange factor activity"/>
    <property type="evidence" value="ECO:0007669"/>
    <property type="project" value="InterPro"/>
</dbReference>
<dbReference type="InterPro" id="IPR018247">
    <property type="entry name" value="EF_Hand_1_Ca_BS"/>
</dbReference>
<dbReference type="Pfam" id="PF12763">
    <property type="entry name" value="EH"/>
    <property type="match status" value="2"/>
</dbReference>
<dbReference type="GO" id="GO:0006897">
    <property type="term" value="P:endocytosis"/>
    <property type="evidence" value="ECO:0007669"/>
    <property type="project" value="UniProtKB-KW"/>
</dbReference>
<evidence type="ECO:0000259" key="13">
    <source>
        <dbReference type="PROSITE" id="PS50222"/>
    </source>
</evidence>
<dbReference type="SMART" id="SM00233">
    <property type="entry name" value="PH"/>
    <property type="match status" value="1"/>
</dbReference>
<evidence type="ECO:0000256" key="1">
    <source>
        <dbReference type="ARBA" id="ARBA00004496"/>
    </source>
</evidence>
<dbReference type="InterPro" id="IPR035899">
    <property type="entry name" value="DBL_dom_sf"/>
</dbReference>
<dbReference type="CDD" id="cd11836">
    <property type="entry name" value="SH3_Intersectin_1"/>
    <property type="match status" value="1"/>
</dbReference>
<dbReference type="InterPro" id="IPR001452">
    <property type="entry name" value="SH3_domain"/>
</dbReference>
<dbReference type="CDD" id="cd11839">
    <property type="entry name" value="SH3_Intersectin_4"/>
    <property type="match status" value="1"/>
</dbReference>
<dbReference type="InterPro" id="IPR001849">
    <property type="entry name" value="PH_domain"/>
</dbReference>
<dbReference type="GO" id="GO:0005509">
    <property type="term" value="F:calcium ion binding"/>
    <property type="evidence" value="ECO:0007669"/>
    <property type="project" value="InterPro"/>
</dbReference>
<feature type="domain" description="EH" evidence="12">
    <location>
        <begin position="11"/>
        <end position="92"/>
    </location>
</feature>
<dbReference type="InterPro" id="IPR036028">
    <property type="entry name" value="SH3-like_dom_sf"/>
</dbReference>
<dbReference type="SUPFAM" id="SSF50729">
    <property type="entry name" value="PH domain-like"/>
    <property type="match status" value="1"/>
</dbReference>
<feature type="region of interest" description="Disordered" evidence="8">
    <location>
        <begin position="476"/>
        <end position="507"/>
    </location>
</feature>
<dbReference type="CDD" id="cd11840">
    <property type="entry name" value="SH3_Intersectin_5"/>
    <property type="match status" value="1"/>
</dbReference>
<dbReference type="FunFam" id="1.10.238.10:FF:000055">
    <property type="entry name" value="Intersectin-1 isoform 1"/>
    <property type="match status" value="1"/>
</dbReference>
<feature type="region of interest" description="Disordered" evidence="8">
    <location>
        <begin position="322"/>
        <end position="346"/>
    </location>
</feature>
<dbReference type="InterPro" id="IPR000219">
    <property type="entry name" value="DH_dom"/>
</dbReference>
<dbReference type="OrthoDB" id="207120at2759"/>
<dbReference type="PROSITE" id="PS00018">
    <property type="entry name" value="EF_HAND_1"/>
    <property type="match status" value="2"/>
</dbReference>
<evidence type="ECO:0008006" key="16">
    <source>
        <dbReference type="Google" id="ProtNLM"/>
    </source>
</evidence>
<dbReference type="PRINTS" id="PR00452">
    <property type="entry name" value="SH3DOMAIN"/>
</dbReference>
<dbReference type="Gene3D" id="2.30.30.40">
    <property type="entry name" value="SH3 Domains"/>
    <property type="match status" value="5"/>
</dbReference>